<keyword evidence="5" id="KW-1185">Reference proteome</keyword>
<dbReference type="InterPro" id="IPR004560">
    <property type="entry name" value="L-Ru-5P_3-Epase"/>
</dbReference>
<dbReference type="InterPro" id="IPR050417">
    <property type="entry name" value="Sugar_Epim/Isomerase"/>
</dbReference>
<evidence type="ECO:0000256" key="2">
    <source>
        <dbReference type="NCBIfam" id="TIGR00542"/>
    </source>
</evidence>
<dbReference type="GO" id="GO:0019852">
    <property type="term" value="P:L-ascorbic acid metabolic process"/>
    <property type="evidence" value="ECO:0007669"/>
    <property type="project" value="TreeGrafter"/>
</dbReference>
<dbReference type="Proteomes" id="UP000005017">
    <property type="component" value="Unassembled WGS sequence"/>
</dbReference>
<dbReference type="GO" id="GO:0034015">
    <property type="term" value="F:L-ribulose-5-phosphate 3-epimerase activity"/>
    <property type="evidence" value="ECO:0007669"/>
    <property type="project" value="TreeGrafter"/>
</dbReference>
<dbReference type="EMBL" id="ADFR01000002">
    <property type="protein sequence ID" value="EFC06124.1"/>
    <property type="molecule type" value="Genomic_DNA"/>
</dbReference>
<evidence type="ECO:0000256" key="1">
    <source>
        <dbReference type="ARBA" id="ARBA00023235"/>
    </source>
</evidence>
<dbReference type="PANTHER" id="PTHR43489:SF1">
    <property type="entry name" value="L-RIBULOSE-5-PHOSPHATE 3-EPIMERASE SGBU-RELATED"/>
    <property type="match status" value="1"/>
</dbReference>
<dbReference type="InterPro" id="IPR013022">
    <property type="entry name" value="Xyl_isomerase-like_TIM-brl"/>
</dbReference>
<sequence>MGNREYRLGMYEKSMPKELSWQEKLRICKESGFDWLEISIDETDEKLARLDWSQKERNELKAAIFQTGVPIHTMCLSGHRKYPLGDLDPWIEKRSLEIMEKAIDLAQDIGVHIIQLAGYDVYYKEGNEDTKERFKSNLIKATIMAAKAGILLGFETMETPFMDTVEKAMEYVKYVHSPYLQIYPDIGNLTNAEKIYGTSVVEDLSKGNGHILAAHLKETVPGKYREIPFGTGHTDYVKDIIVLKEMGVRMFTGEFWYTGQENWQDICKQAASFLRKQLDQVF</sequence>
<reference evidence="5" key="1">
    <citation type="submission" date="2009-12" db="EMBL/GenBank/DDBJ databases">
        <title>Sequence of Clostridiales genomosp. BVAB3 str. UPII9-5.</title>
        <authorList>
            <person name="Madupu R."/>
            <person name="Durkin A.S."/>
            <person name="Torralba M."/>
            <person name="Methe B."/>
            <person name="Sutton G.G."/>
            <person name="Strausberg R.L."/>
            <person name="Nelson K.E."/>
        </authorList>
    </citation>
    <scope>NUCLEOTIDE SEQUENCE [LARGE SCALE GENOMIC DNA]</scope>
    <source>
        <strain evidence="5">W1219</strain>
    </source>
</reference>
<feature type="domain" description="Xylose isomerase-like TIM barrel" evidence="3">
    <location>
        <begin position="26"/>
        <end position="276"/>
    </location>
</feature>
<evidence type="ECO:0000313" key="4">
    <source>
        <dbReference type="EMBL" id="EFC06124.1"/>
    </source>
</evidence>
<dbReference type="NCBIfam" id="TIGR00542">
    <property type="entry name" value="hxl6Piso_put"/>
    <property type="match status" value="1"/>
</dbReference>
<name>D2MM48_9FIRM</name>
<keyword evidence="1 4" id="KW-0413">Isomerase</keyword>
<dbReference type="AlphaFoldDB" id="D2MM48"/>
<gene>
    <name evidence="4" type="ORF">HMPREF9013_0819</name>
</gene>
<protein>
    <recommendedName>
        <fullName evidence="2">L-ribulose-5-phosphate 3-epimerase</fullName>
    </recommendedName>
</protein>
<evidence type="ECO:0000313" key="5">
    <source>
        <dbReference type="Proteomes" id="UP000005017"/>
    </source>
</evidence>
<dbReference type="PANTHER" id="PTHR43489">
    <property type="entry name" value="ISOMERASE"/>
    <property type="match status" value="1"/>
</dbReference>
<proteinExistence type="predicted"/>
<dbReference type="eggNOG" id="COG3623">
    <property type="taxonomic scope" value="Bacteria"/>
</dbReference>
<dbReference type="NCBIfam" id="NF009689">
    <property type="entry name" value="PRK13210.1"/>
    <property type="match status" value="1"/>
</dbReference>
<comment type="caution">
    <text evidence="4">The sequence shown here is derived from an EMBL/GenBank/DDBJ whole genome shotgun (WGS) entry which is preliminary data.</text>
</comment>
<dbReference type="RefSeq" id="WP_006626469.1">
    <property type="nucleotide sequence ID" value="NZ_ADFR01000002.1"/>
</dbReference>
<dbReference type="GO" id="GO:0016861">
    <property type="term" value="F:intramolecular oxidoreductase activity, interconverting aldoses and ketoses"/>
    <property type="evidence" value="ECO:0007669"/>
    <property type="project" value="InterPro"/>
</dbReference>
<accession>D2MM48</accession>
<dbReference type="Gene3D" id="3.20.20.150">
    <property type="entry name" value="Divalent-metal-dependent TIM barrel enzymes"/>
    <property type="match status" value="1"/>
</dbReference>
<organism evidence="4 5">
    <name type="scientific">Bulleidia extructa W1219</name>
    <dbReference type="NCBI Taxonomy" id="679192"/>
    <lineage>
        <taxon>Bacteria</taxon>
        <taxon>Bacillati</taxon>
        <taxon>Bacillota</taxon>
        <taxon>Erysipelotrichia</taxon>
        <taxon>Erysipelotrichales</taxon>
        <taxon>Erysipelotrichaceae</taxon>
        <taxon>Bulleidia</taxon>
    </lineage>
</organism>
<dbReference type="STRING" id="679192.HMPREF9013_0819"/>
<evidence type="ECO:0000259" key="3">
    <source>
        <dbReference type="Pfam" id="PF01261"/>
    </source>
</evidence>
<dbReference type="InterPro" id="IPR036237">
    <property type="entry name" value="Xyl_isomerase-like_sf"/>
</dbReference>
<dbReference type="SUPFAM" id="SSF51658">
    <property type="entry name" value="Xylose isomerase-like"/>
    <property type="match status" value="1"/>
</dbReference>
<dbReference type="Pfam" id="PF01261">
    <property type="entry name" value="AP_endonuc_2"/>
    <property type="match status" value="1"/>
</dbReference>